<evidence type="ECO:0000313" key="1">
    <source>
        <dbReference type="EMBL" id="DAF44660.1"/>
    </source>
</evidence>
<dbReference type="EMBL" id="BK032511">
    <property type="protein sequence ID" value="DAF44660.1"/>
    <property type="molecule type" value="Genomic_DNA"/>
</dbReference>
<name>A0A8S5S0V6_9CAUD</name>
<organism evidence="1">
    <name type="scientific">Podoviridae sp. ct8Lf7</name>
    <dbReference type="NCBI Taxonomy" id="2827723"/>
    <lineage>
        <taxon>Viruses</taxon>
        <taxon>Duplodnaviria</taxon>
        <taxon>Heunggongvirae</taxon>
        <taxon>Uroviricota</taxon>
        <taxon>Caudoviricetes</taxon>
    </lineage>
</organism>
<sequence>MSKKVDNTIFLNFMAFSGNLSKEAPAKPQTTLLTSSIKSLEISSRLSESVKSNLLSSPSLDLYLNSKVFIILSSIPGLLICPYNNFKSEANC</sequence>
<accession>A0A8S5S0V6</accession>
<proteinExistence type="predicted"/>
<reference evidence="1" key="1">
    <citation type="journal article" date="2021" name="Proc. Natl. Acad. Sci. U.S.A.">
        <title>A Catalog of Tens of Thousands of Viruses from Human Metagenomes Reveals Hidden Associations with Chronic Diseases.</title>
        <authorList>
            <person name="Tisza M.J."/>
            <person name="Buck C.B."/>
        </authorList>
    </citation>
    <scope>NUCLEOTIDE SEQUENCE</scope>
    <source>
        <strain evidence="1">Ct8Lf7</strain>
    </source>
</reference>
<protein>
    <submittedName>
        <fullName evidence="1">Uncharacterized protein</fullName>
    </submittedName>
</protein>